<dbReference type="SUPFAM" id="SSF55961">
    <property type="entry name" value="Bet v1-like"/>
    <property type="match status" value="1"/>
</dbReference>
<gene>
    <name evidence="1" type="ORF">A4D02_16700</name>
</gene>
<comment type="caution">
    <text evidence="1">The sequence shown here is derived from an EMBL/GenBank/DDBJ whole genome shotgun (WGS) entry which is preliminary data.</text>
</comment>
<protein>
    <recommendedName>
        <fullName evidence="3">Cyclase/dehydrase</fullName>
    </recommendedName>
</protein>
<evidence type="ECO:0008006" key="3">
    <source>
        <dbReference type="Google" id="ProtNLM"/>
    </source>
</evidence>
<organism evidence="1 2">
    <name type="scientific">Niastella koreensis</name>
    <dbReference type="NCBI Taxonomy" id="354356"/>
    <lineage>
        <taxon>Bacteria</taxon>
        <taxon>Pseudomonadati</taxon>
        <taxon>Bacteroidota</taxon>
        <taxon>Chitinophagia</taxon>
        <taxon>Chitinophagales</taxon>
        <taxon>Chitinophagaceae</taxon>
        <taxon>Niastella</taxon>
    </lineage>
</organism>
<proteinExistence type="predicted"/>
<sequence>MYTNFVQLLIKLVGQNKNLPDLLYTIETSQLIRADMATVWAFMSNPNNLARLTPAYLGFEVLSKENSDRMYPGQIIEYYVKPLLNIKLHWVTEITHVQEASYFVDEQRFGPYAFWHHKHFLQEKAGGVEMRDLVHYKLPLGYLGKLANAVFVKKQLKGIFDFRYQQIDSLFNGR</sequence>
<accession>A0ABX3NNW9</accession>
<dbReference type="CDD" id="cd07820">
    <property type="entry name" value="SRPBCC_3"/>
    <property type="match status" value="1"/>
</dbReference>
<keyword evidence="2" id="KW-1185">Reference proteome</keyword>
<dbReference type="InterPro" id="IPR023393">
    <property type="entry name" value="START-like_dom_sf"/>
</dbReference>
<evidence type="ECO:0000313" key="1">
    <source>
        <dbReference type="EMBL" id="OQP40547.1"/>
    </source>
</evidence>
<dbReference type="Gene3D" id="3.30.530.20">
    <property type="match status" value="1"/>
</dbReference>
<evidence type="ECO:0000313" key="2">
    <source>
        <dbReference type="Proteomes" id="UP000192277"/>
    </source>
</evidence>
<dbReference type="EMBL" id="LWBO01000077">
    <property type="protein sequence ID" value="OQP40547.1"/>
    <property type="molecule type" value="Genomic_DNA"/>
</dbReference>
<reference evidence="1 2" key="1">
    <citation type="submission" date="2016-04" db="EMBL/GenBank/DDBJ databases">
        <authorList>
            <person name="Chen L."/>
            <person name="Zhuang W."/>
            <person name="Wang G."/>
        </authorList>
    </citation>
    <scope>NUCLEOTIDE SEQUENCE [LARGE SCALE GENOMIC DNA]</scope>
    <source>
        <strain evidence="2">GR20</strain>
    </source>
</reference>
<dbReference type="Proteomes" id="UP000192277">
    <property type="component" value="Unassembled WGS sequence"/>
</dbReference>
<name>A0ABX3NNW9_9BACT</name>